<dbReference type="EMBL" id="CP071880">
    <property type="protein sequence ID" value="QTE51164.1"/>
    <property type="molecule type" value="Genomic_DNA"/>
</dbReference>
<evidence type="ECO:0000313" key="1">
    <source>
        <dbReference type="EMBL" id="QEM06308.1"/>
    </source>
</evidence>
<dbReference type="InterPro" id="IPR026487">
    <property type="entry name" value="CHP04141"/>
</dbReference>
<gene>
    <name evidence="1" type="ORF">DIU31_023330</name>
    <name evidence="2" type="ORF">J3L21_04125</name>
</gene>
<dbReference type="Proteomes" id="UP000663940">
    <property type="component" value="Chromosome"/>
</dbReference>
<reference evidence="1 3" key="1">
    <citation type="submission" date="2019-08" db="EMBL/GenBank/DDBJ databases">
        <title>Comparative genome analysis confer to the adaptation heavy metal polluted environment.</title>
        <authorList>
            <person name="Li Y."/>
        </authorList>
    </citation>
    <scope>NUCLEOTIDE SEQUENCE [LARGE SCALE GENOMIC DNA]</scope>
    <source>
        <strain evidence="1 3">P2</strain>
    </source>
</reference>
<organism evidence="1 3">
    <name type="scientific">Mucilaginibacter rubeus</name>
    <dbReference type="NCBI Taxonomy" id="2027860"/>
    <lineage>
        <taxon>Bacteria</taxon>
        <taxon>Pseudomonadati</taxon>
        <taxon>Bacteroidota</taxon>
        <taxon>Sphingobacteriia</taxon>
        <taxon>Sphingobacteriales</taxon>
        <taxon>Sphingobacteriaceae</taxon>
        <taxon>Mucilaginibacter</taxon>
    </lineage>
</organism>
<dbReference type="Pfam" id="PF19614">
    <property type="entry name" value="DUF6119"/>
    <property type="match status" value="1"/>
</dbReference>
<dbReference type="AlphaFoldDB" id="A0AAE6JIZ4"/>
<dbReference type="Proteomes" id="UP000250557">
    <property type="component" value="Chromosome"/>
</dbReference>
<protein>
    <submittedName>
        <fullName evidence="2">TIGR04141 family sporadically distributed protein</fullName>
    </submittedName>
</protein>
<reference evidence="2 4" key="2">
    <citation type="submission" date="2021-03" db="EMBL/GenBank/DDBJ databases">
        <title>Mucilaginibacter strains isolated from gold and copper mining confer multi heavy-metal resistance.</title>
        <authorList>
            <person name="Li Y."/>
        </authorList>
    </citation>
    <scope>NUCLEOTIDE SEQUENCE [LARGE SCALE GENOMIC DNA]</scope>
    <source>
        <strain evidence="2 4">P2-4</strain>
    </source>
</reference>
<proteinExistence type="predicted"/>
<dbReference type="RefSeq" id="WP_112651778.1">
    <property type="nucleotide sequence ID" value="NZ_CP043451.1"/>
</dbReference>
<sequence length="543" mass="61275">MPAPIKPTANKIKLYLIKPAYKDFMKILKDPAAAALRSTVLPGIGTLYYKQSFPQTPEWLKDFFENHPALHLGDFKVSSTSAVLLVEQKIKTDSRIFALTFGGGRHLLHEFATEGRFGLITTLNIVEPAGLRSMIKTTLSANPKISAEQVSRASDTKDFQINIEQDIVESITGSNTHPDFGKIISGKDALSVTGKITAKTLSPFLKKIFLLYSKKDYRTNFKWIDQIQEIKDSKLIDQLNSILLDGINKVIDIPLWMAVPEIIDWSDFNGFKYSNRKTDDLHEDLDLEVYISAKGGKPISYDDLKHDIVSCWRESKDNSVLQWSVFKCLNSELTHGIDLYFLDKGKWYKLERSFVKEVKKVVAEIKIYPKVLPDFKHKDEGDYNLALATSLKALLLDARNVPYGGGASKIEVCDILTPQQEFFHIKKYGGSSTLSHLFAQGFVSGELFASDSIFREKVKKHLSVGPPYNAFFSKDRPAIHQYKVIYGVITASKKGISIPFFSQVTLKNYKRILEGYGYTLYLAEIKNINPPSKPPKKKKAVKP</sequence>
<evidence type="ECO:0000313" key="3">
    <source>
        <dbReference type="Proteomes" id="UP000250557"/>
    </source>
</evidence>
<keyword evidence="4" id="KW-1185">Reference proteome</keyword>
<accession>A0AAE6JIZ4</accession>
<dbReference type="EMBL" id="CP043451">
    <property type="protein sequence ID" value="QEM06308.1"/>
    <property type="molecule type" value="Genomic_DNA"/>
</dbReference>
<name>A0AAE6JIZ4_9SPHI</name>
<evidence type="ECO:0000313" key="4">
    <source>
        <dbReference type="Proteomes" id="UP000663940"/>
    </source>
</evidence>
<dbReference type="NCBIfam" id="TIGR04141">
    <property type="entry name" value="TIGR04141 family sporadically distributed protein"/>
    <property type="match status" value="1"/>
</dbReference>
<evidence type="ECO:0000313" key="2">
    <source>
        <dbReference type="EMBL" id="QTE51164.1"/>
    </source>
</evidence>